<comment type="similarity">
    <text evidence="2 12">Belongs to the MHC class II family.</text>
</comment>
<dbReference type="Ensembl" id="ENSFCTT00005058775.1">
    <property type="protein sequence ID" value="ENSFCTP00005043164.1"/>
    <property type="gene ID" value="ENSFCTG00005020335.1"/>
</dbReference>
<keyword evidence="10" id="KW-0325">Glycoprotein</keyword>
<dbReference type="InterPro" id="IPR014745">
    <property type="entry name" value="MHC_II_a/b_N"/>
</dbReference>
<evidence type="ECO:0000256" key="11">
    <source>
        <dbReference type="ARBA" id="ARBA00023182"/>
    </source>
</evidence>
<reference evidence="17" key="3">
    <citation type="submission" date="2021-02" db="EMBL/GenBank/DDBJ databases">
        <title>Safari Cat Assemblies.</title>
        <authorList>
            <person name="Bredemeyer K.R."/>
            <person name="Murphy W.J."/>
        </authorList>
    </citation>
    <scope>NUCLEOTIDE SEQUENCE [LARGE SCALE GENOMIC DNA]</scope>
</reference>
<dbReference type="PANTHER" id="PTHR19944">
    <property type="entry name" value="MHC CLASS II-RELATED"/>
    <property type="match status" value="1"/>
</dbReference>
<reference evidence="16" key="4">
    <citation type="submission" date="2025-05" db="UniProtKB">
        <authorList>
            <consortium name="Ensembl"/>
        </authorList>
    </citation>
    <scope>IDENTIFICATION</scope>
    <source>
        <strain evidence="16">breed Abyssinian</strain>
    </source>
</reference>
<dbReference type="InterPro" id="IPR036179">
    <property type="entry name" value="Ig-like_dom_sf"/>
</dbReference>
<dbReference type="PANTHER" id="PTHR19944:SF86">
    <property type="entry name" value="HLA CLASS II HISTOCOMPATIBILITY ANTIGEN, DR ALPHA CHAIN"/>
    <property type="match status" value="1"/>
</dbReference>
<feature type="transmembrane region" description="Helical" evidence="13">
    <location>
        <begin position="221"/>
        <end position="241"/>
    </location>
</feature>
<dbReference type="Ensembl" id="ENSFCTT00005058448.1">
    <property type="protein sequence ID" value="ENSFCTP00005042923.1"/>
    <property type="gene ID" value="ENSFCTG00005020335.1"/>
</dbReference>
<dbReference type="Gene3D" id="3.10.320.10">
    <property type="entry name" value="Class II Histocompatibility Antigen, M Beta Chain, Chain B, domain 1"/>
    <property type="match status" value="1"/>
</dbReference>
<dbReference type="GeneTree" id="ENSGT00940000160997"/>
<accession>A0ABI7Z737</accession>
<dbReference type="Pfam" id="PF07654">
    <property type="entry name" value="C1-set"/>
    <property type="match status" value="1"/>
</dbReference>
<dbReference type="InterPro" id="IPR003006">
    <property type="entry name" value="Ig/MHC_CS"/>
</dbReference>
<evidence type="ECO:0000256" key="14">
    <source>
        <dbReference type="SAM" id="SignalP"/>
    </source>
</evidence>
<keyword evidence="4 14" id="KW-0732">Signal</keyword>
<evidence type="ECO:0000256" key="5">
    <source>
        <dbReference type="ARBA" id="ARBA00022859"/>
    </source>
</evidence>
<feature type="chain" id="PRO_5045020933" description="Ig-like domain-containing protein" evidence="14">
    <location>
        <begin position="26"/>
        <end position="254"/>
    </location>
</feature>
<dbReference type="InterPro" id="IPR007110">
    <property type="entry name" value="Ig-like_dom"/>
</dbReference>
<gene>
    <name evidence="16" type="primary">HLA-DRA</name>
</gene>
<dbReference type="SUPFAM" id="SSF48726">
    <property type="entry name" value="Immunoglobulin"/>
    <property type="match status" value="1"/>
</dbReference>
<evidence type="ECO:0000256" key="4">
    <source>
        <dbReference type="ARBA" id="ARBA00022729"/>
    </source>
</evidence>
<keyword evidence="17" id="KW-1185">Reference proteome</keyword>
<reference evidence="16" key="2">
    <citation type="submission" date="2011-09" db="EMBL/GenBank/DDBJ databases">
        <title>Sequence assembly of the Felis catus genome version 6.2.</title>
        <authorList>
            <person name="Hillier L.W."/>
            <person name="Warren W."/>
            <person name="Obrien S."/>
            <person name="Wilson R.K."/>
        </authorList>
    </citation>
    <scope>NUCLEOTIDE SEQUENCE [LARGE SCALE GENOMIC DNA]</scope>
    <source>
        <strain evidence="16">Abyssinian</strain>
    </source>
</reference>
<evidence type="ECO:0000256" key="3">
    <source>
        <dbReference type="ARBA" id="ARBA00022692"/>
    </source>
</evidence>
<evidence type="ECO:0000256" key="2">
    <source>
        <dbReference type="ARBA" id="ARBA00007394"/>
    </source>
</evidence>
<proteinExistence type="inferred from homology"/>
<protein>
    <recommendedName>
        <fullName evidence="15">Ig-like domain-containing protein</fullName>
    </recommendedName>
</protein>
<evidence type="ECO:0000256" key="10">
    <source>
        <dbReference type="ARBA" id="ARBA00023180"/>
    </source>
</evidence>
<dbReference type="InterPro" id="IPR013783">
    <property type="entry name" value="Ig-like_fold"/>
</dbReference>
<evidence type="ECO:0000256" key="12">
    <source>
        <dbReference type="RuleBase" id="RU004238"/>
    </source>
</evidence>
<keyword evidence="5" id="KW-0391">Immunity</keyword>
<organism evidence="16 17">
    <name type="scientific">Felis catus</name>
    <name type="common">Cat</name>
    <name type="synonym">Felis silvestris catus</name>
    <dbReference type="NCBI Taxonomy" id="9685"/>
    <lineage>
        <taxon>Eukaryota</taxon>
        <taxon>Metazoa</taxon>
        <taxon>Chordata</taxon>
        <taxon>Craniata</taxon>
        <taxon>Vertebrata</taxon>
        <taxon>Euteleostomi</taxon>
        <taxon>Mammalia</taxon>
        <taxon>Eutheria</taxon>
        <taxon>Laurasiatheria</taxon>
        <taxon>Carnivora</taxon>
        <taxon>Feliformia</taxon>
        <taxon>Felidae</taxon>
        <taxon>Felinae</taxon>
        <taxon>Felis</taxon>
    </lineage>
</organism>
<keyword evidence="6 13" id="KW-1133">Transmembrane helix</keyword>
<dbReference type="Pfam" id="PF00993">
    <property type="entry name" value="MHC_II_alpha"/>
    <property type="match status" value="1"/>
</dbReference>
<dbReference type="InterPro" id="IPR050160">
    <property type="entry name" value="MHC/Immunoglobulin"/>
</dbReference>
<name>A0ABI7Z737_FELCA</name>
<dbReference type="SUPFAM" id="SSF54452">
    <property type="entry name" value="MHC antigen-recognition domain"/>
    <property type="match status" value="1"/>
</dbReference>
<feature type="domain" description="Ig-like" evidence="15">
    <location>
        <begin position="112"/>
        <end position="192"/>
    </location>
</feature>
<dbReference type="Gene3D" id="2.60.40.10">
    <property type="entry name" value="Immunoglobulins"/>
    <property type="match status" value="1"/>
</dbReference>
<feature type="signal peptide" evidence="14">
    <location>
        <begin position="1"/>
        <end position="25"/>
    </location>
</feature>
<dbReference type="PROSITE" id="PS50835">
    <property type="entry name" value="IG_LIKE"/>
    <property type="match status" value="1"/>
</dbReference>
<evidence type="ECO:0000256" key="6">
    <source>
        <dbReference type="ARBA" id="ARBA00022989"/>
    </source>
</evidence>
<keyword evidence="8 13" id="KW-0472">Membrane</keyword>
<comment type="subcellular location">
    <subcellularLocation>
        <location evidence="1">Membrane</location>
        <topology evidence="1">Single-pass type I membrane protein</topology>
    </subcellularLocation>
</comment>
<evidence type="ECO:0000256" key="7">
    <source>
        <dbReference type="ARBA" id="ARBA00023130"/>
    </source>
</evidence>
<keyword evidence="7" id="KW-1064">Adaptive immunity</keyword>
<sequence length="254" mass="28457">MAVSRVPVLGFCIMALLMGPQESLAIKEEHVIIQAEFYLKPDSSGEFMFDFDGDEIFHVDMEKKETVWRLEEFGRFASFEAQGALANIAVDKANLDILIKRSNNTPNTNEPPEVTVLSNSPVELGEPNILICFIDKFSSPVINVTWLRNGKPVTTGVSETVFLPREDHLFRKFHYLPFLPSAEDVYDCKVEHWGLDEPLLKHWEFDAPTPLPETTENVVCALGLVVGLVGIIVGTIFIIKGMRKVNAGERRGPL</sequence>
<dbReference type="InterPro" id="IPR003597">
    <property type="entry name" value="Ig_C1-set"/>
</dbReference>
<dbReference type="Proteomes" id="UP000823872">
    <property type="component" value="Chromosome B2"/>
</dbReference>
<evidence type="ECO:0000256" key="1">
    <source>
        <dbReference type="ARBA" id="ARBA00004479"/>
    </source>
</evidence>
<dbReference type="SMART" id="SM00920">
    <property type="entry name" value="MHC_II_alpha"/>
    <property type="match status" value="1"/>
</dbReference>
<evidence type="ECO:0000256" key="13">
    <source>
        <dbReference type="SAM" id="Phobius"/>
    </source>
</evidence>
<reference evidence="16" key="1">
    <citation type="journal article" date="2007" name="Genome Res.">
        <title>Initial sequence and comparative analysis of the cat genome.</title>
        <authorList>
            <person name="Pontius J.U."/>
            <person name="Mullikin J.C."/>
            <person name="Smith D.R."/>
            <person name="Lindblad-Toh K."/>
            <person name="Gnerre S."/>
            <person name="Clamp M."/>
            <person name="Chang J."/>
            <person name="Stephens R."/>
            <person name="Neelam B."/>
            <person name="Volfovsky N."/>
            <person name="Schaffer A.A."/>
            <person name="Agarwala R."/>
            <person name="Narfstrom K."/>
            <person name="Murphy W.J."/>
            <person name="Giger U."/>
            <person name="Roca A.L."/>
            <person name="Antunes A."/>
            <person name="Menotti-Raymond M."/>
            <person name="Yuhki N."/>
            <person name="Pecon-Slattery J."/>
            <person name="Johnson W.E."/>
            <person name="Bourque G."/>
            <person name="Tesler G."/>
            <person name="O'Brien S.J."/>
        </authorList>
    </citation>
    <scope>NUCLEOTIDE SEQUENCE [LARGE SCALE GENOMIC DNA]</scope>
    <source>
        <strain evidence="16">Abyssinian</strain>
    </source>
</reference>
<dbReference type="SMART" id="SM00407">
    <property type="entry name" value="IGc1"/>
    <property type="match status" value="1"/>
</dbReference>
<keyword evidence="9" id="KW-1015">Disulfide bond</keyword>
<evidence type="ECO:0000256" key="9">
    <source>
        <dbReference type="ARBA" id="ARBA00023157"/>
    </source>
</evidence>
<dbReference type="InterPro" id="IPR001003">
    <property type="entry name" value="MHC_II_a_N"/>
</dbReference>
<keyword evidence="3 13" id="KW-0812">Transmembrane</keyword>
<evidence type="ECO:0000259" key="15">
    <source>
        <dbReference type="PROSITE" id="PS50835"/>
    </source>
</evidence>
<evidence type="ECO:0000313" key="16">
    <source>
        <dbReference type="Ensembl" id="ENSFCTP00005042923.1"/>
    </source>
</evidence>
<dbReference type="PROSITE" id="PS00290">
    <property type="entry name" value="IG_MHC"/>
    <property type="match status" value="1"/>
</dbReference>
<evidence type="ECO:0000256" key="8">
    <source>
        <dbReference type="ARBA" id="ARBA00023136"/>
    </source>
</evidence>
<dbReference type="InterPro" id="IPR011162">
    <property type="entry name" value="MHC_I/II-like_Ag-recog"/>
</dbReference>
<evidence type="ECO:0000313" key="17">
    <source>
        <dbReference type="Proteomes" id="UP000823872"/>
    </source>
</evidence>
<keyword evidence="11" id="KW-0491">MHC II</keyword>